<dbReference type="AlphaFoldDB" id="A0A7X0AUN0"/>
<dbReference type="InterPro" id="IPR020904">
    <property type="entry name" value="Sc_DH/Rdtase_CS"/>
</dbReference>
<comment type="caution">
    <text evidence="5">The sequence shown here is derived from an EMBL/GenBank/DDBJ whole genome shotgun (WGS) entry which is preliminary data.</text>
</comment>
<dbReference type="PRINTS" id="PR00081">
    <property type="entry name" value="GDHRDH"/>
</dbReference>
<dbReference type="Gene3D" id="3.40.50.720">
    <property type="entry name" value="NAD(P)-binding Rossmann-like Domain"/>
    <property type="match status" value="1"/>
</dbReference>
<dbReference type="PRINTS" id="PR00080">
    <property type="entry name" value="SDRFAMILY"/>
</dbReference>
<protein>
    <submittedName>
        <fullName evidence="5">3-hydroxy acid dehydrogenase/malonic semialdehyde reductase</fullName>
        <ecNumber evidence="5">1.1.1.-</ecNumber>
        <ecNumber evidence="5">1.1.1.381</ecNumber>
    </submittedName>
</protein>
<dbReference type="GO" id="GO:0016616">
    <property type="term" value="F:oxidoreductase activity, acting on the CH-OH group of donors, NAD or NADP as acceptor"/>
    <property type="evidence" value="ECO:0007669"/>
    <property type="project" value="UniProtKB-ARBA"/>
</dbReference>
<dbReference type="SMART" id="SM00822">
    <property type="entry name" value="PKS_KR"/>
    <property type="match status" value="1"/>
</dbReference>
<evidence type="ECO:0000256" key="1">
    <source>
        <dbReference type="ARBA" id="ARBA00006484"/>
    </source>
</evidence>
<reference evidence="5 6" key="1">
    <citation type="submission" date="2020-08" db="EMBL/GenBank/DDBJ databases">
        <title>Genomic Encyclopedia of Type Strains, Phase IV (KMG-IV): sequencing the most valuable type-strain genomes for metagenomic binning, comparative biology and taxonomic classification.</title>
        <authorList>
            <person name="Goeker M."/>
        </authorList>
    </citation>
    <scope>NUCLEOTIDE SEQUENCE [LARGE SCALE GENOMIC DNA]</scope>
    <source>
        <strain evidence="5 6">DSM 22198</strain>
    </source>
</reference>
<dbReference type="EC" id="1.1.1.381" evidence="5"/>
<dbReference type="SUPFAM" id="SSF51735">
    <property type="entry name" value="NAD(P)-binding Rossmann-fold domains"/>
    <property type="match status" value="1"/>
</dbReference>
<dbReference type="PANTHER" id="PTHR42901">
    <property type="entry name" value="ALCOHOL DEHYDROGENASE"/>
    <property type="match status" value="1"/>
</dbReference>
<dbReference type="RefSeq" id="WP_184797851.1">
    <property type="nucleotide sequence ID" value="NZ_JACIIZ010000002.1"/>
</dbReference>
<dbReference type="PROSITE" id="PS00061">
    <property type="entry name" value="ADH_SHORT"/>
    <property type="match status" value="1"/>
</dbReference>
<dbReference type="EC" id="1.1.1.-" evidence="5"/>
<sequence>MSYAPPHIPGPHIPGIVLISGATGDFGSAFARRFAALGSRLILAGRTPEKLKALADSLDVPTHTLAFDVRDRKAMEAAIASIPAEFAAIDLLINNAGLALGMEPAQKANLDDWEIMVDTNDKALAIMTGLILPGMVERGAGHIINLSSTAGSYPYPGGHVYCASKAFVTQFSLSLRADLLGTGVRVTSVEPGMVETSFSLVRFKGDAEKAAKVYADTTPLTAEDVAESVTWAATLPPHFNVNRLEIMPTVQAPAGLAVHRFKKA</sequence>
<dbReference type="FunFam" id="3.40.50.720:FF:000047">
    <property type="entry name" value="NADP-dependent L-serine/L-allo-threonine dehydrogenase"/>
    <property type="match status" value="1"/>
</dbReference>
<name>A0A7X0AUN0_9PROT</name>
<dbReference type="Proteomes" id="UP000539175">
    <property type="component" value="Unassembled WGS sequence"/>
</dbReference>
<dbReference type="PANTHER" id="PTHR42901:SF1">
    <property type="entry name" value="ALCOHOL DEHYDROGENASE"/>
    <property type="match status" value="1"/>
</dbReference>
<dbReference type="InterPro" id="IPR057326">
    <property type="entry name" value="KR_dom"/>
</dbReference>
<evidence type="ECO:0000259" key="4">
    <source>
        <dbReference type="SMART" id="SM00822"/>
    </source>
</evidence>
<comment type="similarity">
    <text evidence="1 3">Belongs to the short-chain dehydrogenases/reductases (SDR) family.</text>
</comment>
<organism evidence="5 6">
    <name type="scientific">Nitrospirillum iridis</name>
    <dbReference type="NCBI Taxonomy" id="765888"/>
    <lineage>
        <taxon>Bacteria</taxon>
        <taxon>Pseudomonadati</taxon>
        <taxon>Pseudomonadota</taxon>
        <taxon>Alphaproteobacteria</taxon>
        <taxon>Rhodospirillales</taxon>
        <taxon>Azospirillaceae</taxon>
        <taxon>Nitrospirillum</taxon>
    </lineage>
</organism>
<evidence type="ECO:0000313" key="5">
    <source>
        <dbReference type="EMBL" id="MBB6250368.1"/>
    </source>
</evidence>
<evidence type="ECO:0000256" key="2">
    <source>
        <dbReference type="ARBA" id="ARBA00023002"/>
    </source>
</evidence>
<evidence type="ECO:0000256" key="3">
    <source>
        <dbReference type="RuleBase" id="RU000363"/>
    </source>
</evidence>
<keyword evidence="6" id="KW-1185">Reference proteome</keyword>
<dbReference type="InterPro" id="IPR036291">
    <property type="entry name" value="NAD(P)-bd_dom_sf"/>
</dbReference>
<keyword evidence="2 5" id="KW-0560">Oxidoreductase</keyword>
<gene>
    <name evidence="5" type="ORF">FHS74_000909</name>
</gene>
<dbReference type="InterPro" id="IPR002347">
    <property type="entry name" value="SDR_fam"/>
</dbReference>
<evidence type="ECO:0000313" key="6">
    <source>
        <dbReference type="Proteomes" id="UP000539175"/>
    </source>
</evidence>
<accession>A0A7X0AUN0</accession>
<proteinExistence type="inferred from homology"/>
<dbReference type="EMBL" id="JACIIZ010000002">
    <property type="protein sequence ID" value="MBB6250368.1"/>
    <property type="molecule type" value="Genomic_DNA"/>
</dbReference>
<dbReference type="Pfam" id="PF00106">
    <property type="entry name" value="adh_short"/>
    <property type="match status" value="1"/>
</dbReference>
<feature type="domain" description="Ketoreductase" evidence="4">
    <location>
        <begin position="15"/>
        <end position="196"/>
    </location>
</feature>